<sequence length="64" mass="6524">MSNPGRHARRLALAAAATAVAGFPAAGASAAPAGGAVLDVVRQDFQGRSLVYAFATRTVTEVRR</sequence>
<feature type="chain" id="PRO_5045989987" evidence="1">
    <location>
        <begin position="31"/>
        <end position="64"/>
    </location>
</feature>
<accession>A0ABP9HCL6</accession>
<keyword evidence="1" id="KW-0732">Signal</keyword>
<evidence type="ECO:0000256" key="1">
    <source>
        <dbReference type="SAM" id="SignalP"/>
    </source>
</evidence>
<dbReference type="InterPro" id="IPR006311">
    <property type="entry name" value="TAT_signal"/>
</dbReference>
<keyword evidence="3" id="KW-1185">Reference proteome</keyword>
<organism evidence="2 3">
    <name type="scientific">Kineococcus glutinatus</name>
    <dbReference type="NCBI Taxonomy" id="1070872"/>
    <lineage>
        <taxon>Bacteria</taxon>
        <taxon>Bacillati</taxon>
        <taxon>Actinomycetota</taxon>
        <taxon>Actinomycetes</taxon>
        <taxon>Kineosporiales</taxon>
        <taxon>Kineosporiaceae</taxon>
        <taxon>Kineococcus</taxon>
    </lineage>
</organism>
<dbReference type="EMBL" id="BAABIL010000091">
    <property type="protein sequence ID" value="GAA4967426.1"/>
    <property type="molecule type" value="Genomic_DNA"/>
</dbReference>
<reference evidence="3" key="1">
    <citation type="journal article" date="2019" name="Int. J. Syst. Evol. Microbiol.">
        <title>The Global Catalogue of Microorganisms (GCM) 10K type strain sequencing project: providing services to taxonomists for standard genome sequencing and annotation.</title>
        <authorList>
            <consortium name="The Broad Institute Genomics Platform"/>
            <consortium name="The Broad Institute Genome Sequencing Center for Infectious Disease"/>
            <person name="Wu L."/>
            <person name="Ma J."/>
        </authorList>
    </citation>
    <scope>NUCLEOTIDE SEQUENCE [LARGE SCALE GENOMIC DNA]</scope>
    <source>
        <strain evidence="3">JCM 18126</strain>
    </source>
</reference>
<gene>
    <name evidence="2" type="ORF">GCM10023225_07510</name>
</gene>
<proteinExistence type="predicted"/>
<evidence type="ECO:0000313" key="2">
    <source>
        <dbReference type="EMBL" id="GAA4967426.1"/>
    </source>
</evidence>
<dbReference type="PROSITE" id="PS51318">
    <property type="entry name" value="TAT"/>
    <property type="match status" value="1"/>
</dbReference>
<comment type="caution">
    <text evidence="2">The sequence shown here is derived from an EMBL/GenBank/DDBJ whole genome shotgun (WGS) entry which is preliminary data.</text>
</comment>
<protein>
    <submittedName>
        <fullName evidence="2">Uncharacterized protein</fullName>
    </submittedName>
</protein>
<name>A0ABP9HCL6_9ACTN</name>
<feature type="signal peptide" evidence="1">
    <location>
        <begin position="1"/>
        <end position="30"/>
    </location>
</feature>
<dbReference type="RefSeq" id="WP_345711012.1">
    <property type="nucleotide sequence ID" value="NZ_BAABIL010000091.1"/>
</dbReference>
<evidence type="ECO:0000313" key="3">
    <source>
        <dbReference type="Proteomes" id="UP001501195"/>
    </source>
</evidence>
<dbReference type="Proteomes" id="UP001501195">
    <property type="component" value="Unassembled WGS sequence"/>
</dbReference>